<keyword evidence="1" id="KW-0175">Coiled coil</keyword>
<dbReference type="GO" id="GO:0003676">
    <property type="term" value="F:nucleic acid binding"/>
    <property type="evidence" value="ECO:0007669"/>
    <property type="project" value="InterPro"/>
</dbReference>
<reference evidence="4" key="2">
    <citation type="submission" date="2015-08" db="UniProtKB">
        <authorList>
            <consortium name="WormBaseParasite"/>
        </authorList>
    </citation>
    <scope>IDENTIFICATION</scope>
</reference>
<dbReference type="Proteomes" id="UP000035680">
    <property type="component" value="Unassembled WGS sequence"/>
</dbReference>
<proteinExistence type="predicted"/>
<dbReference type="SMART" id="SM00343">
    <property type="entry name" value="ZnF_C2HC"/>
    <property type="match status" value="1"/>
</dbReference>
<dbReference type="WBParaSite" id="SVE_1710000.1">
    <property type="protein sequence ID" value="SVE_1710000.1"/>
    <property type="gene ID" value="SVE_1710000"/>
</dbReference>
<dbReference type="InterPro" id="IPR001878">
    <property type="entry name" value="Znf_CCHC"/>
</dbReference>
<accession>A0A0K0FXC4</accession>
<evidence type="ECO:0000256" key="1">
    <source>
        <dbReference type="SAM" id="Coils"/>
    </source>
</evidence>
<evidence type="ECO:0000313" key="4">
    <source>
        <dbReference type="WBParaSite" id="SVE_1710000.1"/>
    </source>
</evidence>
<evidence type="ECO:0000313" key="3">
    <source>
        <dbReference type="Proteomes" id="UP000035680"/>
    </source>
</evidence>
<dbReference type="AlphaFoldDB" id="A0A0K0FXC4"/>
<keyword evidence="3" id="KW-1185">Reference proteome</keyword>
<protein>
    <submittedName>
        <fullName evidence="4">CCHC-type domain-containing protein</fullName>
    </submittedName>
</protein>
<name>A0A0K0FXC4_STRVS</name>
<dbReference type="GO" id="GO:0008270">
    <property type="term" value="F:zinc ion binding"/>
    <property type="evidence" value="ECO:0007669"/>
    <property type="project" value="InterPro"/>
</dbReference>
<feature type="domain" description="CCHC-type" evidence="2">
    <location>
        <begin position="332"/>
        <end position="348"/>
    </location>
</feature>
<evidence type="ECO:0000259" key="2">
    <source>
        <dbReference type="SMART" id="SM00343"/>
    </source>
</evidence>
<reference evidence="3" key="1">
    <citation type="submission" date="2014-07" db="EMBL/GenBank/DDBJ databases">
        <authorList>
            <person name="Martin A.A"/>
            <person name="De Silva N."/>
        </authorList>
    </citation>
    <scope>NUCLEOTIDE SEQUENCE</scope>
</reference>
<sequence>MGEVAFTNSWQSQKNFCGYKEKILKFSSLDRVSQRKVDEISSISLTVLEDHSIKEPSRLAVRLAKEHEQIYSLNFNQAYNTCVKIVEEYINQQKELSCDSEISDFENSFLSCTMSEFGAEEIANLRANVKNLVIQLNQLQASLKQIRLAVTGRTNNENVASDHVNPIIQTHKMDLFSEEKETFPSYLQKFNAYCRLSSIPDDQKLDTLILYLREKAMDLLMASENAINSFAEAVSFLERNFKESTSLAEEIGKLIDQIYVTDSDDIRLQKKLTIISFLLPLELRTTLEFMNVDVFETAIRRGHKMWMNYEQAKKDKTRENKLYKENRRFQGKCSNCNKEEHIAKNCRLLKNNKNVFKNNSPTAKG</sequence>
<organism evidence="3 4">
    <name type="scientific">Strongyloides venezuelensis</name>
    <name type="common">Threadworm</name>
    <dbReference type="NCBI Taxonomy" id="75913"/>
    <lineage>
        <taxon>Eukaryota</taxon>
        <taxon>Metazoa</taxon>
        <taxon>Ecdysozoa</taxon>
        <taxon>Nematoda</taxon>
        <taxon>Chromadorea</taxon>
        <taxon>Rhabditida</taxon>
        <taxon>Tylenchina</taxon>
        <taxon>Panagrolaimomorpha</taxon>
        <taxon>Strongyloidoidea</taxon>
        <taxon>Strongyloididae</taxon>
        <taxon>Strongyloides</taxon>
    </lineage>
</organism>
<feature type="coiled-coil region" evidence="1">
    <location>
        <begin position="122"/>
        <end position="149"/>
    </location>
</feature>